<reference evidence="2 3" key="1">
    <citation type="submission" date="2020-11" db="EMBL/GenBank/DDBJ databases">
        <title>Enhanced detection system for hospital associated transmission using whole genome sequencing surveillance.</title>
        <authorList>
            <person name="Harrison L.H."/>
            <person name="Van Tyne D."/>
            <person name="Marsh J.W."/>
            <person name="Griffith M.P."/>
            <person name="Snyder D.J."/>
            <person name="Cooper V.S."/>
            <person name="Mustapha M."/>
        </authorList>
    </citation>
    <scope>NUCLEOTIDE SEQUENCE [LARGE SCALE GENOMIC DNA]</scope>
    <source>
        <strain evidence="2 3">PSA00705</strain>
    </source>
</reference>
<comment type="caution">
    <text evidence="2">The sequence shown here is derived from an EMBL/GenBank/DDBJ whole genome shotgun (WGS) entry which is preliminary data.</text>
</comment>
<evidence type="ECO:0000313" key="3">
    <source>
        <dbReference type="Proteomes" id="UP000608450"/>
    </source>
</evidence>
<dbReference type="InterPro" id="IPR055634">
    <property type="entry name" value="DUF7210"/>
</dbReference>
<evidence type="ECO:0000313" key="2">
    <source>
        <dbReference type="EMBL" id="MBG6289672.1"/>
    </source>
</evidence>
<dbReference type="Proteomes" id="UP000608450">
    <property type="component" value="Unassembled WGS sequence"/>
</dbReference>
<proteinExistence type="predicted"/>
<protein>
    <recommendedName>
        <fullName evidence="1">DUF7210 domain-containing protein</fullName>
    </recommendedName>
</protein>
<dbReference type="EMBL" id="JADTFC010000054">
    <property type="protein sequence ID" value="MBG6289672.1"/>
    <property type="molecule type" value="Genomic_DNA"/>
</dbReference>
<keyword evidence="3" id="KW-1185">Reference proteome</keyword>
<gene>
    <name evidence="2" type="ORF">I5I61_19635</name>
</gene>
<accession>A0ABS0KNL7</accession>
<feature type="domain" description="DUF7210" evidence="1">
    <location>
        <begin position="20"/>
        <end position="56"/>
    </location>
</feature>
<dbReference type="RefSeq" id="WP_037011804.1">
    <property type="nucleotide sequence ID" value="NZ_CAMIIC010000007.1"/>
</dbReference>
<evidence type="ECO:0000259" key="1">
    <source>
        <dbReference type="Pfam" id="PF23843"/>
    </source>
</evidence>
<name>A0ABS0KNL7_PSENT</name>
<dbReference type="Pfam" id="PF23843">
    <property type="entry name" value="DUF7210"/>
    <property type="match status" value="1"/>
</dbReference>
<sequence>MTTPAKNTQGANSGDAQLEKVKLIAPHKHAGKKLPEGAEIEVNSIEKEFLLQHKKIAGTPQGAAAAAKE</sequence>
<organism evidence="2 3">
    <name type="scientific">Pseudomonas nitroreducens</name>
    <dbReference type="NCBI Taxonomy" id="46680"/>
    <lineage>
        <taxon>Bacteria</taxon>
        <taxon>Pseudomonadati</taxon>
        <taxon>Pseudomonadota</taxon>
        <taxon>Gammaproteobacteria</taxon>
        <taxon>Pseudomonadales</taxon>
        <taxon>Pseudomonadaceae</taxon>
        <taxon>Pseudomonas</taxon>
    </lineage>
</organism>